<accession>A0A0N4ZK16</accession>
<evidence type="ECO:0000256" key="1">
    <source>
        <dbReference type="SAM" id="Phobius"/>
    </source>
</evidence>
<feature type="transmembrane region" description="Helical" evidence="1">
    <location>
        <begin position="128"/>
        <end position="149"/>
    </location>
</feature>
<reference evidence="3" key="1">
    <citation type="submission" date="2017-02" db="UniProtKB">
        <authorList>
            <consortium name="WormBaseParasite"/>
        </authorList>
    </citation>
    <scope>IDENTIFICATION</scope>
</reference>
<protein>
    <submittedName>
        <fullName evidence="3">G_PROTEIN_RECEP_F1_2 domain-containing protein</fullName>
    </submittedName>
</protein>
<feature type="transmembrane region" description="Helical" evidence="1">
    <location>
        <begin position="50"/>
        <end position="69"/>
    </location>
</feature>
<keyword evidence="1" id="KW-1133">Transmembrane helix</keyword>
<keyword evidence="1" id="KW-0812">Transmembrane</keyword>
<dbReference type="AlphaFoldDB" id="A0A0N4ZK16"/>
<organism evidence="2 3">
    <name type="scientific">Parastrongyloides trichosuri</name>
    <name type="common">Possum-specific nematode worm</name>
    <dbReference type="NCBI Taxonomy" id="131310"/>
    <lineage>
        <taxon>Eukaryota</taxon>
        <taxon>Metazoa</taxon>
        <taxon>Ecdysozoa</taxon>
        <taxon>Nematoda</taxon>
        <taxon>Chromadorea</taxon>
        <taxon>Rhabditida</taxon>
        <taxon>Tylenchina</taxon>
        <taxon>Panagrolaimomorpha</taxon>
        <taxon>Strongyloidoidea</taxon>
        <taxon>Strongyloididae</taxon>
        <taxon>Parastrongyloides</taxon>
    </lineage>
</organism>
<name>A0A0N4ZK16_PARTI</name>
<sequence length="210" mass="25136">MDIILKYSYIYQHPAAIVVFISAGISCILLYPVVFFFLIKSRSYHKNFKILWNLIGLCLSLFSITFILLTLSDYFCPLECENDVYYIIVKYCQSYFHRTERCLLLGLFFERLFATIFCDIYEKKGTLLFPVIIGLIAVIYSKYNFFGFYNLNYNFVRTFLVHHFPISVLKYFHNNKLIKFIYEYFKNKNTLLALYFILKLFLILCGRITY</sequence>
<evidence type="ECO:0000313" key="3">
    <source>
        <dbReference type="WBParaSite" id="PTRK_0000845066.1"/>
    </source>
</evidence>
<dbReference type="PROSITE" id="PS51257">
    <property type="entry name" value="PROKAR_LIPOPROTEIN"/>
    <property type="match status" value="1"/>
</dbReference>
<dbReference type="WBParaSite" id="PTRK_0000845066.1">
    <property type="protein sequence ID" value="PTRK_0000845066.1"/>
    <property type="gene ID" value="PTRK_0000845066"/>
</dbReference>
<keyword evidence="1" id="KW-0472">Membrane</keyword>
<feature type="transmembrane region" description="Helical" evidence="1">
    <location>
        <begin position="192"/>
        <end position="209"/>
    </location>
</feature>
<dbReference type="Proteomes" id="UP000038045">
    <property type="component" value="Unplaced"/>
</dbReference>
<keyword evidence="2" id="KW-1185">Reference proteome</keyword>
<feature type="transmembrane region" description="Helical" evidence="1">
    <location>
        <begin position="15"/>
        <end position="38"/>
    </location>
</feature>
<evidence type="ECO:0000313" key="2">
    <source>
        <dbReference type="Proteomes" id="UP000038045"/>
    </source>
</evidence>
<proteinExistence type="predicted"/>